<reference evidence="3 4" key="1">
    <citation type="submission" date="2011-02" db="EMBL/GenBank/DDBJ databases">
        <title>The Genome Sequence of Sphaeroforma arctica JP610.</title>
        <authorList>
            <consortium name="The Broad Institute Genome Sequencing Platform"/>
            <person name="Russ C."/>
            <person name="Cuomo C."/>
            <person name="Young S.K."/>
            <person name="Zeng Q."/>
            <person name="Gargeya S."/>
            <person name="Alvarado L."/>
            <person name="Berlin A."/>
            <person name="Chapman S.B."/>
            <person name="Chen Z."/>
            <person name="Freedman E."/>
            <person name="Gellesch M."/>
            <person name="Goldberg J."/>
            <person name="Griggs A."/>
            <person name="Gujja S."/>
            <person name="Heilman E."/>
            <person name="Heiman D."/>
            <person name="Howarth C."/>
            <person name="Mehta T."/>
            <person name="Neiman D."/>
            <person name="Pearson M."/>
            <person name="Roberts A."/>
            <person name="Saif S."/>
            <person name="Shea T."/>
            <person name="Shenoy N."/>
            <person name="Sisk P."/>
            <person name="Stolte C."/>
            <person name="Sykes S."/>
            <person name="White J."/>
            <person name="Yandava C."/>
            <person name="Burger G."/>
            <person name="Gray M.W."/>
            <person name="Holland P.W.H."/>
            <person name="King N."/>
            <person name="Lang F.B.F."/>
            <person name="Roger A.J."/>
            <person name="Ruiz-Trillo I."/>
            <person name="Haas B."/>
            <person name="Nusbaum C."/>
            <person name="Birren B."/>
        </authorList>
    </citation>
    <scope>NUCLEOTIDE SEQUENCE [LARGE SCALE GENOMIC DNA]</scope>
    <source>
        <strain evidence="3 4">JP610</strain>
    </source>
</reference>
<dbReference type="Pfam" id="PF18126">
    <property type="entry name" value="Mitoc_mL59"/>
    <property type="match status" value="1"/>
</dbReference>
<dbReference type="EMBL" id="KQ243268">
    <property type="protein sequence ID" value="KNC76079.1"/>
    <property type="molecule type" value="Genomic_DNA"/>
</dbReference>
<name>A0A0L0FH35_9EUKA</name>
<sequence>MYPRISPQRLAGLRKEAQAKGVEFPLPKAPRKQLPERPDKGHRYEREKVIRLKKIEENMKAMPDKIKEFREQRRDDRDQMRADAKSYLKTEKLF</sequence>
<dbReference type="Proteomes" id="UP000054560">
    <property type="component" value="Unassembled WGS sequence"/>
</dbReference>
<dbReference type="GeneID" id="25911912"/>
<evidence type="ECO:0000259" key="2">
    <source>
        <dbReference type="Pfam" id="PF18126"/>
    </source>
</evidence>
<keyword evidence="4" id="KW-1185">Reference proteome</keyword>
<gene>
    <name evidence="3" type="ORF">SARC_11408</name>
</gene>
<dbReference type="RefSeq" id="XP_014149981.1">
    <property type="nucleotide sequence ID" value="XM_014294506.1"/>
</dbReference>
<evidence type="ECO:0000313" key="4">
    <source>
        <dbReference type="Proteomes" id="UP000054560"/>
    </source>
</evidence>
<proteinExistence type="predicted"/>
<dbReference type="AlphaFoldDB" id="A0A0L0FH35"/>
<feature type="region of interest" description="Disordered" evidence="1">
    <location>
        <begin position="71"/>
        <end position="94"/>
    </location>
</feature>
<feature type="domain" description="Large ribosomal subunit protein mL59" evidence="2">
    <location>
        <begin position="3"/>
        <end position="71"/>
    </location>
</feature>
<feature type="compositionally biased region" description="Basic and acidic residues" evidence="1">
    <location>
        <begin position="33"/>
        <end position="45"/>
    </location>
</feature>
<accession>A0A0L0FH35</accession>
<dbReference type="OrthoDB" id="18529at2759"/>
<evidence type="ECO:0000313" key="3">
    <source>
        <dbReference type="EMBL" id="KNC76079.1"/>
    </source>
</evidence>
<feature type="region of interest" description="Disordered" evidence="1">
    <location>
        <begin position="1"/>
        <end position="45"/>
    </location>
</feature>
<dbReference type="InterPro" id="IPR040922">
    <property type="entry name" value="Ribosomal_mL59_dom"/>
</dbReference>
<protein>
    <recommendedName>
        <fullName evidence="2">Large ribosomal subunit protein mL59 domain-containing protein</fullName>
    </recommendedName>
</protein>
<evidence type="ECO:0000256" key="1">
    <source>
        <dbReference type="SAM" id="MobiDB-lite"/>
    </source>
</evidence>
<organism evidence="3 4">
    <name type="scientific">Sphaeroforma arctica JP610</name>
    <dbReference type="NCBI Taxonomy" id="667725"/>
    <lineage>
        <taxon>Eukaryota</taxon>
        <taxon>Ichthyosporea</taxon>
        <taxon>Ichthyophonida</taxon>
        <taxon>Sphaeroforma</taxon>
    </lineage>
</organism>